<dbReference type="EMBL" id="KN847499">
    <property type="protein sequence ID" value="KIW11186.1"/>
    <property type="molecule type" value="Genomic_DNA"/>
</dbReference>
<dbReference type="InterPro" id="IPR036864">
    <property type="entry name" value="Zn2-C6_fun-type_DNA-bd_sf"/>
</dbReference>
<evidence type="ECO:0000259" key="7">
    <source>
        <dbReference type="PROSITE" id="PS50048"/>
    </source>
</evidence>
<evidence type="ECO:0000256" key="3">
    <source>
        <dbReference type="ARBA" id="ARBA00023125"/>
    </source>
</evidence>
<sequence length="516" mass="58877">MTKAKLRTKIGCLTCRKRKLKCDESRPCCLNCTFSRRLCVWPTPAELYDRRNRRRSEDGVPKSATGGDNDVNDVQNSSNLLQPGDCYNLDSTWLIVSSPQPRTSISSECDNSLLCYYTDSFLSVILLPTTKPSDYDSFRSYTLMLALECQSVKHAVMSSSAANKYMLTGEDHFRRLSLEHYAQAVKEVNHALANIDYSRESWADPLLISVAYLYIHAFWGPDADKDAAKHVLGMQQLFKLRYTGNTSPVCVDRPFDRIMVESALYHSFLLAMRNPFALDFHIDSFFLSKTLDLLEFEVYVDPAESAKSPVIGAPPSIYRLTLEISRMFNSGSLDDAEEFTRIRSTMDYWEQLLDSEASIFRDSEFGDAVELYILAASLLLDWISELPHGAGPITLTALSMLGRSTTVALDGKPRHRWQVARALSVLRRPDTKHYWTWCFLSSWPLLVFGYAVEDVESMDLVKEVLNESRHCIGYAEMERIERELEGVWKIRLQENCHREFLPDAMSLQGQKIYALT</sequence>
<dbReference type="SMART" id="SM00066">
    <property type="entry name" value="GAL4"/>
    <property type="match status" value="1"/>
</dbReference>
<dbReference type="InterPro" id="IPR001138">
    <property type="entry name" value="Zn2Cys6_DnaBD"/>
</dbReference>
<keyword evidence="2" id="KW-0805">Transcription regulation</keyword>
<dbReference type="HOGENOM" id="CLU_023417_3_0_1"/>
<evidence type="ECO:0000256" key="4">
    <source>
        <dbReference type="ARBA" id="ARBA00023163"/>
    </source>
</evidence>
<dbReference type="GeneID" id="27337569"/>
<dbReference type="InterPro" id="IPR021858">
    <property type="entry name" value="Fun_TF"/>
</dbReference>
<evidence type="ECO:0000256" key="6">
    <source>
        <dbReference type="SAM" id="MobiDB-lite"/>
    </source>
</evidence>
<dbReference type="Pfam" id="PF11951">
    <property type="entry name" value="Fungal_trans_2"/>
    <property type="match status" value="1"/>
</dbReference>
<dbReference type="STRING" id="91928.A0A0D1Y874"/>
<keyword evidence="5" id="KW-0539">Nucleus</keyword>
<dbReference type="SUPFAM" id="SSF57701">
    <property type="entry name" value="Zn2/Cys6 DNA-binding domain"/>
    <property type="match status" value="1"/>
</dbReference>
<gene>
    <name evidence="8" type="ORF">PV08_10486</name>
</gene>
<reference evidence="8 9" key="1">
    <citation type="submission" date="2015-01" db="EMBL/GenBank/DDBJ databases">
        <title>The Genome Sequence of Exophiala spinifera CBS89968.</title>
        <authorList>
            <consortium name="The Broad Institute Genomics Platform"/>
            <person name="Cuomo C."/>
            <person name="de Hoog S."/>
            <person name="Gorbushina A."/>
            <person name="Stielow B."/>
            <person name="Teixiera M."/>
            <person name="Abouelleil A."/>
            <person name="Chapman S.B."/>
            <person name="Priest M."/>
            <person name="Young S.K."/>
            <person name="Wortman J."/>
            <person name="Nusbaum C."/>
            <person name="Birren B."/>
        </authorList>
    </citation>
    <scope>NUCLEOTIDE SEQUENCE [LARGE SCALE GENOMIC DNA]</scope>
    <source>
        <strain evidence="8 9">CBS 89968</strain>
    </source>
</reference>
<evidence type="ECO:0000256" key="1">
    <source>
        <dbReference type="ARBA" id="ARBA00004123"/>
    </source>
</evidence>
<dbReference type="Gene3D" id="4.10.240.10">
    <property type="entry name" value="Zn(2)-C6 fungal-type DNA-binding domain"/>
    <property type="match status" value="1"/>
</dbReference>
<proteinExistence type="predicted"/>
<dbReference type="AlphaFoldDB" id="A0A0D1Y874"/>
<feature type="domain" description="Zn(2)-C6 fungal-type" evidence="7">
    <location>
        <begin position="11"/>
        <end position="41"/>
    </location>
</feature>
<keyword evidence="3" id="KW-0238">DNA-binding</keyword>
<evidence type="ECO:0000313" key="9">
    <source>
        <dbReference type="Proteomes" id="UP000053328"/>
    </source>
</evidence>
<protein>
    <recommendedName>
        <fullName evidence="7">Zn(2)-C6 fungal-type domain-containing protein</fullName>
    </recommendedName>
</protein>
<dbReference type="GO" id="GO:0008270">
    <property type="term" value="F:zinc ion binding"/>
    <property type="evidence" value="ECO:0007669"/>
    <property type="project" value="InterPro"/>
</dbReference>
<keyword evidence="9" id="KW-1185">Reference proteome</keyword>
<accession>A0A0D1Y874</accession>
<dbReference type="RefSeq" id="XP_016231402.1">
    <property type="nucleotide sequence ID" value="XM_016384800.1"/>
</dbReference>
<organism evidence="8 9">
    <name type="scientific">Exophiala spinifera</name>
    <dbReference type="NCBI Taxonomy" id="91928"/>
    <lineage>
        <taxon>Eukaryota</taxon>
        <taxon>Fungi</taxon>
        <taxon>Dikarya</taxon>
        <taxon>Ascomycota</taxon>
        <taxon>Pezizomycotina</taxon>
        <taxon>Eurotiomycetes</taxon>
        <taxon>Chaetothyriomycetidae</taxon>
        <taxon>Chaetothyriales</taxon>
        <taxon>Herpotrichiellaceae</taxon>
        <taxon>Exophiala</taxon>
    </lineage>
</organism>
<dbReference type="PANTHER" id="PTHR37534">
    <property type="entry name" value="TRANSCRIPTIONAL ACTIVATOR PROTEIN UGA3"/>
    <property type="match status" value="1"/>
</dbReference>
<dbReference type="OrthoDB" id="1919336at2759"/>
<name>A0A0D1Y874_9EURO</name>
<dbReference type="PROSITE" id="PS00463">
    <property type="entry name" value="ZN2_CY6_FUNGAL_1"/>
    <property type="match status" value="1"/>
</dbReference>
<comment type="subcellular location">
    <subcellularLocation>
        <location evidence="1">Nucleus</location>
    </subcellularLocation>
</comment>
<dbReference type="GO" id="GO:0005634">
    <property type="term" value="C:nucleus"/>
    <property type="evidence" value="ECO:0007669"/>
    <property type="project" value="UniProtKB-SubCell"/>
</dbReference>
<dbReference type="GO" id="GO:0003677">
    <property type="term" value="F:DNA binding"/>
    <property type="evidence" value="ECO:0007669"/>
    <property type="project" value="UniProtKB-KW"/>
</dbReference>
<dbReference type="PANTHER" id="PTHR37534:SF46">
    <property type="entry name" value="ZN(II)2CYS6 TRANSCRIPTION FACTOR (EUROFUNG)"/>
    <property type="match status" value="1"/>
</dbReference>
<dbReference type="GO" id="GO:0000981">
    <property type="term" value="F:DNA-binding transcription factor activity, RNA polymerase II-specific"/>
    <property type="evidence" value="ECO:0007669"/>
    <property type="project" value="InterPro"/>
</dbReference>
<dbReference type="Proteomes" id="UP000053328">
    <property type="component" value="Unassembled WGS sequence"/>
</dbReference>
<keyword evidence="4" id="KW-0804">Transcription</keyword>
<evidence type="ECO:0000256" key="5">
    <source>
        <dbReference type="ARBA" id="ARBA00023242"/>
    </source>
</evidence>
<dbReference type="VEuPathDB" id="FungiDB:PV08_10486"/>
<dbReference type="CDD" id="cd00067">
    <property type="entry name" value="GAL4"/>
    <property type="match status" value="1"/>
</dbReference>
<dbReference type="Pfam" id="PF00172">
    <property type="entry name" value="Zn_clus"/>
    <property type="match status" value="1"/>
</dbReference>
<dbReference type="PROSITE" id="PS50048">
    <property type="entry name" value="ZN2_CY6_FUNGAL_2"/>
    <property type="match status" value="1"/>
</dbReference>
<evidence type="ECO:0000313" key="8">
    <source>
        <dbReference type="EMBL" id="KIW11186.1"/>
    </source>
</evidence>
<evidence type="ECO:0000256" key="2">
    <source>
        <dbReference type="ARBA" id="ARBA00023015"/>
    </source>
</evidence>
<feature type="region of interest" description="Disordered" evidence="6">
    <location>
        <begin position="52"/>
        <end position="74"/>
    </location>
</feature>